<keyword evidence="3" id="KW-1185">Reference proteome</keyword>
<evidence type="ECO:0000313" key="3">
    <source>
        <dbReference type="Proteomes" id="UP000092741"/>
    </source>
</evidence>
<evidence type="ECO:0000259" key="1">
    <source>
        <dbReference type="PROSITE" id="PS51747"/>
    </source>
</evidence>
<dbReference type="InterPro" id="IPR016193">
    <property type="entry name" value="Cytidine_deaminase-like"/>
</dbReference>
<dbReference type="SUPFAM" id="SSF53927">
    <property type="entry name" value="Cytidine deaminase-like"/>
    <property type="match status" value="1"/>
</dbReference>
<dbReference type="EMBL" id="CP016346">
    <property type="protein sequence ID" value="ANQ14408.1"/>
    <property type="molecule type" value="Genomic_DNA"/>
</dbReference>
<protein>
    <submittedName>
        <fullName evidence="2">tRNA-specific adenosine deaminase</fullName>
    </submittedName>
</protein>
<dbReference type="Proteomes" id="UP000092741">
    <property type="component" value="Chromosome 2"/>
</dbReference>
<dbReference type="GeneID" id="70915378"/>
<organism evidence="2 3">
    <name type="scientific">Vibrio natriegens NBRC 15636 = ATCC 14048 = DSM 759</name>
    <dbReference type="NCBI Taxonomy" id="1219067"/>
    <lineage>
        <taxon>Bacteria</taxon>
        <taxon>Pseudomonadati</taxon>
        <taxon>Pseudomonadota</taxon>
        <taxon>Gammaproteobacteria</taxon>
        <taxon>Vibrionales</taxon>
        <taxon>Vibrionaceae</taxon>
        <taxon>Vibrio</taxon>
    </lineage>
</organism>
<dbReference type="AlphaFoldDB" id="A0AAN1CXR4"/>
<dbReference type="GO" id="GO:0006152">
    <property type="term" value="P:purine nucleoside catabolic process"/>
    <property type="evidence" value="ECO:0007669"/>
    <property type="project" value="TreeGrafter"/>
</dbReference>
<feature type="domain" description="CMP/dCMP-type deaminase" evidence="1">
    <location>
        <begin position="2"/>
        <end position="114"/>
    </location>
</feature>
<dbReference type="PANTHER" id="PTHR11079">
    <property type="entry name" value="CYTOSINE DEAMINASE FAMILY MEMBER"/>
    <property type="match status" value="1"/>
</dbReference>
<dbReference type="InterPro" id="IPR002125">
    <property type="entry name" value="CMP_dCMP_dom"/>
</dbReference>
<dbReference type="FunFam" id="3.40.140.10:FF:000051">
    <property type="entry name" value="Nucleoside deaminase"/>
    <property type="match status" value="1"/>
</dbReference>
<dbReference type="KEGG" id="vna:PN96_21285"/>
<sequence>MKHDIENLKLTIELAKLSVESGNHPFGAMLIGPDGEILIRSGNTYQQDKGVGHAESNVARLASRQYKPEFLEKCTLVTSVEPCCMCAGSIYWAGIGSVVFGLTEKRLAELTGDNPENLTLDLACRDVFMAGQRKVEVRGPYVQLEEEIAADHIGFW</sequence>
<name>A0AAN1CXR4_VIBNA</name>
<accession>A0AAN1CXR4</accession>
<reference evidence="2 3" key="1">
    <citation type="submission" date="2016-07" db="EMBL/GenBank/DDBJ databases">
        <title>Developing Vibrio natriegens as a novel, fast-growing host for biotechnology.</title>
        <authorList>
            <person name="Weinstock M.T."/>
            <person name="Hesek E.D."/>
            <person name="Wilson C.M."/>
            <person name="Gibson D.G."/>
        </authorList>
    </citation>
    <scope>NUCLEOTIDE SEQUENCE [LARGE SCALE GENOMIC DNA]</scope>
    <source>
        <strain evidence="2 3">ATCC 14048</strain>
    </source>
</reference>
<dbReference type="GO" id="GO:0047974">
    <property type="term" value="F:guanosine deaminase activity"/>
    <property type="evidence" value="ECO:0007669"/>
    <property type="project" value="TreeGrafter"/>
</dbReference>
<dbReference type="RefSeq" id="WP_020335980.1">
    <property type="nucleotide sequence ID" value="NZ_ATFJ01000039.1"/>
</dbReference>
<dbReference type="Pfam" id="PF00383">
    <property type="entry name" value="dCMP_cyt_deam_1"/>
    <property type="match status" value="1"/>
</dbReference>
<proteinExistence type="predicted"/>
<gene>
    <name evidence="2" type="ORF">BA890_16780</name>
</gene>
<evidence type="ECO:0000313" key="2">
    <source>
        <dbReference type="EMBL" id="ANQ14408.1"/>
    </source>
</evidence>
<dbReference type="PROSITE" id="PS51747">
    <property type="entry name" value="CYT_DCMP_DEAMINASES_2"/>
    <property type="match status" value="1"/>
</dbReference>
<dbReference type="CDD" id="cd01285">
    <property type="entry name" value="nucleoside_deaminase"/>
    <property type="match status" value="1"/>
</dbReference>
<dbReference type="PANTHER" id="PTHR11079:SF161">
    <property type="entry name" value="CMP_DCMP-TYPE DEAMINASE DOMAIN-CONTAINING PROTEIN"/>
    <property type="match status" value="1"/>
</dbReference>
<dbReference type="Gene3D" id="3.40.140.10">
    <property type="entry name" value="Cytidine Deaminase, domain 2"/>
    <property type="match status" value="1"/>
</dbReference>